<gene>
    <name evidence="32" type="ORF">DUI87_20068</name>
</gene>
<evidence type="ECO:0000256" key="5">
    <source>
        <dbReference type="ARBA" id="ARBA00012133"/>
    </source>
</evidence>
<evidence type="ECO:0000256" key="9">
    <source>
        <dbReference type="ARBA" id="ARBA00022792"/>
    </source>
</evidence>
<dbReference type="GO" id="GO:0046513">
    <property type="term" value="P:ceramide biosynthetic process"/>
    <property type="evidence" value="ECO:0007669"/>
    <property type="project" value="TreeGrafter"/>
</dbReference>
<dbReference type="InterPro" id="IPR017438">
    <property type="entry name" value="ATP-NAD_kinase_N"/>
</dbReference>
<evidence type="ECO:0000256" key="7">
    <source>
        <dbReference type="ARBA" id="ARBA00022741"/>
    </source>
</evidence>
<keyword evidence="13" id="KW-0472">Membrane</keyword>
<evidence type="ECO:0000256" key="30">
    <source>
        <dbReference type="ARBA" id="ARBA00060536"/>
    </source>
</evidence>
<dbReference type="PANTHER" id="PTHR12358:SF31">
    <property type="entry name" value="ACYLGLYCEROL KINASE, MITOCHONDRIAL"/>
    <property type="match status" value="1"/>
</dbReference>
<dbReference type="Pfam" id="PF19712">
    <property type="entry name" value="AGK_C"/>
    <property type="match status" value="1"/>
</dbReference>
<evidence type="ECO:0000256" key="10">
    <source>
        <dbReference type="ARBA" id="ARBA00022840"/>
    </source>
</evidence>
<dbReference type="AlphaFoldDB" id="A0A3M0JQ67"/>
<evidence type="ECO:0000256" key="28">
    <source>
        <dbReference type="ARBA" id="ARBA00048663"/>
    </source>
</evidence>
<dbReference type="SUPFAM" id="SSF111331">
    <property type="entry name" value="NAD kinase/diacylglycerol kinase-like"/>
    <property type="match status" value="1"/>
</dbReference>
<keyword evidence="10" id="KW-0067">ATP-binding</keyword>
<evidence type="ECO:0000313" key="33">
    <source>
        <dbReference type="Proteomes" id="UP000269221"/>
    </source>
</evidence>
<keyword evidence="33" id="KW-1185">Reference proteome</keyword>
<dbReference type="FunFam" id="3.40.50.10330:FF:000015">
    <property type="entry name" value="acylglycerol kinase, mitochondrial"/>
    <property type="match status" value="1"/>
</dbReference>
<dbReference type="Proteomes" id="UP000269221">
    <property type="component" value="Unassembled WGS sequence"/>
</dbReference>
<dbReference type="GO" id="GO:0005758">
    <property type="term" value="C:mitochondrial intermembrane space"/>
    <property type="evidence" value="ECO:0007669"/>
    <property type="project" value="UniProtKB-SubCell"/>
</dbReference>
<keyword evidence="11" id="KW-0443">Lipid metabolism</keyword>
<dbReference type="PANTHER" id="PTHR12358">
    <property type="entry name" value="SPHINGOSINE KINASE"/>
    <property type="match status" value="1"/>
</dbReference>
<dbReference type="InterPro" id="IPR045579">
    <property type="entry name" value="AGK_C"/>
</dbReference>
<evidence type="ECO:0000256" key="20">
    <source>
        <dbReference type="ARBA" id="ARBA00024636"/>
    </source>
</evidence>
<keyword evidence="6" id="KW-0808">Transferase</keyword>
<evidence type="ECO:0000256" key="19">
    <source>
        <dbReference type="ARBA" id="ARBA00024556"/>
    </source>
</evidence>
<dbReference type="EC" id="2.7.1.107" evidence="5"/>
<dbReference type="STRING" id="333673.A0A3M0JQ67"/>
<comment type="catalytic activity">
    <reaction evidence="26">
        <text>a 2-acylglycerol + ATP = a 2-acyl-sn-glycerol 3-phosphate + ADP + H(+)</text>
        <dbReference type="Rhea" id="RHEA:39847"/>
        <dbReference type="ChEBI" id="CHEBI:15378"/>
        <dbReference type="ChEBI" id="CHEBI:17389"/>
        <dbReference type="ChEBI" id="CHEBI:30616"/>
        <dbReference type="ChEBI" id="CHEBI:64982"/>
        <dbReference type="ChEBI" id="CHEBI:456216"/>
    </reaction>
    <physiologicalReaction direction="left-to-right" evidence="26">
        <dbReference type="Rhea" id="RHEA:39848"/>
    </physiologicalReaction>
</comment>
<dbReference type="SMART" id="SM00046">
    <property type="entry name" value="DAGKc"/>
    <property type="match status" value="1"/>
</dbReference>
<evidence type="ECO:0000256" key="3">
    <source>
        <dbReference type="ARBA" id="ARBA00004637"/>
    </source>
</evidence>
<comment type="catalytic activity">
    <reaction evidence="27">
        <text>an N-acylsphing-4-enine + ATP = an N-acylsphing-4-enine 1-phosphate + ADP + H(+)</text>
        <dbReference type="Rhea" id="RHEA:17929"/>
        <dbReference type="ChEBI" id="CHEBI:15378"/>
        <dbReference type="ChEBI" id="CHEBI:30616"/>
        <dbReference type="ChEBI" id="CHEBI:52639"/>
        <dbReference type="ChEBI" id="CHEBI:57674"/>
        <dbReference type="ChEBI" id="CHEBI:456216"/>
        <dbReference type="EC" id="2.7.1.138"/>
    </reaction>
    <physiologicalReaction direction="left-to-right" evidence="27">
        <dbReference type="Rhea" id="RHEA:17930"/>
    </physiologicalReaction>
</comment>
<keyword evidence="8" id="KW-0418">Kinase</keyword>
<keyword evidence="9" id="KW-0999">Mitochondrion inner membrane</keyword>
<dbReference type="UniPathway" id="UPA00230"/>
<evidence type="ECO:0000256" key="25">
    <source>
        <dbReference type="ARBA" id="ARBA00030553"/>
    </source>
</evidence>
<dbReference type="InterPro" id="IPR050187">
    <property type="entry name" value="Lipid_Phosphate_FormReg"/>
</dbReference>
<dbReference type="EMBL" id="QRBI01000131">
    <property type="protein sequence ID" value="RMC02875.1"/>
    <property type="molecule type" value="Genomic_DNA"/>
</dbReference>
<evidence type="ECO:0000256" key="15">
    <source>
        <dbReference type="ARBA" id="ARBA00023411"/>
    </source>
</evidence>
<evidence type="ECO:0000256" key="4">
    <source>
        <dbReference type="ARBA" id="ARBA00005175"/>
    </source>
</evidence>
<proteinExistence type="inferred from homology"/>
<evidence type="ECO:0000256" key="23">
    <source>
        <dbReference type="ARBA" id="ARBA00026098"/>
    </source>
</evidence>
<comment type="catalytic activity">
    <reaction evidence="15">
        <text>a 1,2-diacyl-sn-glycerol + ATP = a 1,2-diacyl-sn-glycero-3-phosphate + ADP + H(+)</text>
        <dbReference type="Rhea" id="RHEA:10272"/>
        <dbReference type="ChEBI" id="CHEBI:15378"/>
        <dbReference type="ChEBI" id="CHEBI:17815"/>
        <dbReference type="ChEBI" id="CHEBI:30616"/>
        <dbReference type="ChEBI" id="CHEBI:58608"/>
        <dbReference type="ChEBI" id="CHEBI:456216"/>
        <dbReference type="EC" id="2.7.1.107"/>
    </reaction>
    <physiologicalReaction direction="left-to-right" evidence="15">
        <dbReference type="Rhea" id="RHEA:10273"/>
    </physiologicalReaction>
</comment>
<evidence type="ECO:0000256" key="17">
    <source>
        <dbReference type="ARBA" id="ARBA00024505"/>
    </source>
</evidence>
<organism evidence="32 33">
    <name type="scientific">Hirundo rustica rustica</name>
    <dbReference type="NCBI Taxonomy" id="333673"/>
    <lineage>
        <taxon>Eukaryota</taxon>
        <taxon>Metazoa</taxon>
        <taxon>Chordata</taxon>
        <taxon>Craniata</taxon>
        <taxon>Vertebrata</taxon>
        <taxon>Euteleostomi</taxon>
        <taxon>Archelosauria</taxon>
        <taxon>Archosauria</taxon>
        <taxon>Dinosauria</taxon>
        <taxon>Saurischia</taxon>
        <taxon>Theropoda</taxon>
        <taxon>Coelurosauria</taxon>
        <taxon>Aves</taxon>
        <taxon>Neognathae</taxon>
        <taxon>Neoaves</taxon>
        <taxon>Telluraves</taxon>
        <taxon>Australaves</taxon>
        <taxon>Passeriformes</taxon>
        <taxon>Sylvioidea</taxon>
        <taxon>Hirundinidae</taxon>
        <taxon>Hirundo</taxon>
    </lineage>
</organism>
<evidence type="ECO:0000256" key="6">
    <source>
        <dbReference type="ARBA" id="ARBA00022679"/>
    </source>
</evidence>
<evidence type="ECO:0000256" key="14">
    <source>
        <dbReference type="ARBA" id="ARBA00023371"/>
    </source>
</evidence>
<keyword evidence="12" id="KW-0496">Mitochondrion</keyword>
<evidence type="ECO:0000256" key="21">
    <source>
        <dbReference type="ARBA" id="ARBA00025749"/>
    </source>
</evidence>
<comment type="catalytic activity">
    <reaction evidence="19">
        <text>2-(5Z,8Z,11Z,14Z-eicosatetraenoyl)-glycerol + ATP = 2-(5Z,8Z,11Z,14Z-eicosatetraenoyl)-sn-glycero-3-phosphate + ADP + H(+)</text>
        <dbReference type="Rhea" id="RHEA:43316"/>
        <dbReference type="ChEBI" id="CHEBI:15378"/>
        <dbReference type="ChEBI" id="CHEBI:30616"/>
        <dbReference type="ChEBI" id="CHEBI:52392"/>
        <dbReference type="ChEBI" id="CHEBI:78209"/>
        <dbReference type="ChEBI" id="CHEBI:456216"/>
    </reaction>
    <physiologicalReaction direction="left-to-right" evidence="19">
        <dbReference type="Rhea" id="RHEA:43317"/>
    </physiologicalReaction>
</comment>
<reference evidence="32 33" key="1">
    <citation type="submission" date="2018-07" db="EMBL/GenBank/DDBJ databases">
        <title>A high quality draft genome assembly of the barn swallow (H. rustica rustica).</title>
        <authorList>
            <person name="Formenti G."/>
            <person name="Chiara M."/>
            <person name="Poveda L."/>
            <person name="Francoijs K.-J."/>
            <person name="Bonisoli-Alquati A."/>
            <person name="Canova L."/>
            <person name="Gianfranceschi L."/>
            <person name="Horner D.S."/>
            <person name="Saino N."/>
        </authorList>
    </citation>
    <scope>NUCLEOTIDE SEQUENCE [LARGE SCALE GENOMIC DNA]</scope>
    <source>
        <strain evidence="32">Chelidonia</strain>
        <tissue evidence="32">Blood</tissue>
    </source>
</reference>
<comment type="cofactor">
    <cofactor evidence="1">
        <name>Mg(2+)</name>
        <dbReference type="ChEBI" id="CHEBI:18420"/>
    </cofactor>
</comment>
<keyword evidence="7" id="KW-0547">Nucleotide-binding</keyword>
<comment type="catalytic activity">
    <reaction evidence="20">
        <text>1-hexadecanoyl-sn-glycerol + ATP = 1-hexadecanoyl-sn-glycero-3-phosphate + ADP + H(+)</text>
        <dbReference type="Rhea" id="RHEA:43308"/>
        <dbReference type="ChEBI" id="CHEBI:15378"/>
        <dbReference type="ChEBI" id="CHEBI:30616"/>
        <dbReference type="ChEBI" id="CHEBI:57518"/>
        <dbReference type="ChEBI" id="CHEBI:75542"/>
        <dbReference type="ChEBI" id="CHEBI:456216"/>
    </reaction>
    <physiologicalReaction direction="left-to-right" evidence="20">
        <dbReference type="Rhea" id="RHEA:43309"/>
    </physiologicalReaction>
</comment>
<evidence type="ECO:0000256" key="1">
    <source>
        <dbReference type="ARBA" id="ARBA00001946"/>
    </source>
</evidence>
<dbReference type="GO" id="GO:0046486">
    <property type="term" value="P:glycerolipid metabolic process"/>
    <property type="evidence" value="ECO:0007669"/>
    <property type="project" value="UniProtKB-UniPathway"/>
</dbReference>
<evidence type="ECO:0000259" key="31">
    <source>
        <dbReference type="PROSITE" id="PS50146"/>
    </source>
</evidence>
<dbReference type="InterPro" id="IPR001206">
    <property type="entry name" value="Diacylglycerol_kinase_cat_dom"/>
</dbReference>
<accession>A0A3M0JQ67</accession>
<protein>
    <recommendedName>
        <fullName evidence="24">Acylglycerol kinase, mitochondrial</fullName>
        <ecNumber evidence="5">2.7.1.107</ecNumber>
        <ecNumber evidence="22">2.7.1.138</ecNumber>
        <ecNumber evidence="23">2.7.1.94</ecNumber>
    </recommendedName>
    <alternativeName>
        <fullName evidence="25">Multiple substrate lipid kinase</fullName>
    </alternativeName>
</protein>
<dbReference type="GO" id="GO:0005524">
    <property type="term" value="F:ATP binding"/>
    <property type="evidence" value="ECO:0007669"/>
    <property type="project" value="UniProtKB-KW"/>
</dbReference>
<comment type="catalytic activity">
    <reaction evidence="14">
        <text>1,2-di-(9Z-octadecenoyl)-sn-glycerol + ATP = 1,2-di-(9Z-octadecenoyl)-sn-glycero-3-phosphate + ADP + H(+)</text>
        <dbReference type="Rhea" id="RHEA:40327"/>
        <dbReference type="ChEBI" id="CHEBI:15378"/>
        <dbReference type="ChEBI" id="CHEBI:30616"/>
        <dbReference type="ChEBI" id="CHEBI:52333"/>
        <dbReference type="ChEBI" id="CHEBI:74546"/>
        <dbReference type="ChEBI" id="CHEBI:456216"/>
    </reaction>
    <physiologicalReaction direction="left-to-right" evidence="14">
        <dbReference type="Rhea" id="RHEA:40328"/>
    </physiologicalReaction>
</comment>
<comment type="catalytic activity">
    <reaction evidence="18">
        <text>a 1-acyl-sn-glycerol + ATP = a 1-acyl-sn-glycero-3-phosphate + ADP + H(+)</text>
        <dbReference type="Rhea" id="RHEA:33747"/>
        <dbReference type="ChEBI" id="CHEBI:15378"/>
        <dbReference type="ChEBI" id="CHEBI:30616"/>
        <dbReference type="ChEBI" id="CHEBI:57970"/>
        <dbReference type="ChEBI" id="CHEBI:64683"/>
        <dbReference type="ChEBI" id="CHEBI:456216"/>
    </reaction>
    <physiologicalReaction direction="left-to-right" evidence="18">
        <dbReference type="Rhea" id="RHEA:33748"/>
    </physiologicalReaction>
</comment>
<dbReference type="GO" id="GO:0047620">
    <property type="term" value="F:acylglycerol kinase activity"/>
    <property type="evidence" value="ECO:0007669"/>
    <property type="project" value="UniProtKB-EC"/>
</dbReference>
<dbReference type="EC" id="2.7.1.138" evidence="22"/>
<evidence type="ECO:0000256" key="29">
    <source>
        <dbReference type="ARBA" id="ARBA00048876"/>
    </source>
</evidence>
<dbReference type="Pfam" id="PF00781">
    <property type="entry name" value="DAGK_cat"/>
    <property type="match status" value="1"/>
</dbReference>
<comment type="similarity">
    <text evidence="21">Belongs to the AGK family.</text>
</comment>
<evidence type="ECO:0000256" key="24">
    <source>
        <dbReference type="ARBA" id="ARBA00026142"/>
    </source>
</evidence>
<evidence type="ECO:0000313" key="32">
    <source>
        <dbReference type="EMBL" id="RMC02875.1"/>
    </source>
</evidence>
<evidence type="ECO:0000256" key="22">
    <source>
        <dbReference type="ARBA" id="ARBA00026096"/>
    </source>
</evidence>
<name>A0A3M0JQ67_HIRRU</name>
<dbReference type="GO" id="GO:0001729">
    <property type="term" value="F:ceramide kinase activity"/>
    <property type="evidence" value="ECO:0007669"/>
    <property type="project" value="UniProtKB-EC"/>
</dbReference>
<evidence type="ECO:0000256" key="8">
    <source>
        <dbReference type="ARBA" id="ARBA00022777"/>
    </source>
</evidence>
<comment type="catalytic activity">
    <reaction evidence="17">
        <text>1-(9Z-octadecenoyl)-sn-glycerol + ATP = 1-(9Z-octadecenoyl)-sn-glycero-3-phosphate + ADP + H(+)</text>
        <dbReference type="Rhea" id="RHEA:41079"/>
        <dbReference type="ChEBI" id="CHEBI:15378"/>
        <dbReference type="ChEBI" id="CHEBI:30616"/>
        <dbReference type="ChEBI" id="CHEBI:74544"/>
        <dbReference type="ChEBI" id="CHEBI:75757"/>
        <dbReference type="ChEBI" id="CHEBI:456216"/>
    </reaction>
    <physiologicalReaction direction="left-to-right" evidence="17">
        <dbReference type="Rhea" id="RHEA:41080"/>
    </physiologicalReaction>
</comment>
<evidence type="ECO:0000256" key="18">
    <source>
        <dbReference type="ARBA" id="ARBA00024512"/>
    </source>
</evidence>
<evidence type="ECO:0000256" key="12">
    <source>
        <dbReference type="ARBA" id="ARBA00023128"/>
    </source>
</evidence>
<evidence type="ECO:0000256" key="26">
    <source>
        <dbReference type="ARBA" id="ARBA00044480"/>
    </source>
</evidence>
<dbReference type="GO" id="GO:0046512">
    <property type="term" value="P:sphingosine biosynthetic process"/>
    <property type="evidence" value="ECO:0007669"/>
    <property type="project" value="TreeGrafter"/>
</dbReference>
<sequence length="573" mass="64188">MGPVFLQESSGKNRIPCVLQSQFLSSWEQLAPPPLCGASFSRMMECVMSLVGPNGPLSEDMPLGDGGVVKEIRNTAPPGFHGWAIIRRHPPPSPLELQEKNQLSTDEIEYASLVYIIQDTPILQYSHKEILSLISSLLEVITSFNIKIPARGLTFKVKADSLVIIFPVFKTRSIEDTKVSRRDRGIKVRKLERMQKEGGRQAFGNQLIPATMPLKKATVFLNPAACKGKAGNLFEKNAAPILHLSGLDVTVVKTDYEGQAKKLLELMENTDLIIIAGGDGTVQEVITGLLRRADEAAFSKIPIGFIPLGKTCTLSHTLYPESTNQVQHITNATLAILKGETVPLDVLQIKGEKEQPVFAISGLRWGSYRDAGVKVSKYWYLGPLKTKAAHFFSTFKEWPPKHEAALMYLGPTERPPDEPEEKSRPPLYVRLYRRLRSYWSSPKGLPQEVAPEEWEELKLSTIELCIATQNKQLDLTRTEDFMNICIEAESVSKGEFVHRGSQKMRDPHVCLEGSQHIQASRCILQLPEGTEGFFGIDNEEYEAMPVEVKLLPRKLRFFCDPRMREQLLQAAVQ</sequence>
<comment type="catalytic activity">
    <reaction evidence="28">
        <text>a monoacylglycerol + ATP = a monoacyl-sn-glycero-3-phosphate + ADP + H(+)</text>
        <dbReference type="Rhea" id="RHEA:19293"/>
        <dbReference type="ChEBI" id="CHEBI:15378"/>
        <dbReference type="ChEBI" id="CHEBI:17408"/>
        <dbReference type="ChEBI" id="CHEBI:30616"/>
        <dbReference type="ChEBI" id="CHEBI:77589"/>
        <dbReference type="ChEBI" id="CHEBI:456216"/>
        <dbReference type="EC" id="2.7.1.94"/>
    </reaction>
    <physiologicalReaction direction="left-to-right" evidence="28">
        <dbReference type="Rhea" id="RHEA:19294"/>
    </physiologicalReaction>
</comment>
<evidence type="ECO:0000256" key="11">
    <source>
        <dbReference type="ARBA" id="ARBA00023098"/>
    </source>
</evidence>
<dbReference type="InterPro" id="IPR016064">
    <property type="entry name" value="NAD/diacylglycerol_kinase_sf"/>
</dbReference>
<comment type="subcellular location">
    <subcellularLocation>
        <location evidence="3">Mitochondrion inner membrane</location>
        <topology evidence="3">Peripheral membrane protein</topology>
    </subcellularLocation>
    <subcellularLocation>
        <location evidence="2">Mitochondrion intermembrane space</location>
    </subcellularLocation>
</comment>
<dbReference type="GO" id="GO:0004143">
    <property type="term" value="F:ATP-dependent diacylglycerol kinase activity"/>
    <property type="evidence" value="ECO:0007669"/>
    <property type="project" value="UniProtKB-EC"/>
</dbReference>
<evidence type="ECO:0000256" key="16">
    <source>
        <dbReference type="ARBA" id="ARBA00024483"/>
    </source>
</evidence>
<comment type="pathway">
    <text evidence="30">Glycerolipid metabolism.</text>
</comment>
<dbReference type="Gene3D" id="3.40.50.10330">
    <property type="entry name" value="Probable inorganic polyphosphate/atp-NAD kinase, domain 1"/>
    <property type="match status" value="1"/>
</dbReference>
<dbReference type="PROSITE" id="PS50146">
    <property type="entry name" value="DAGK"/>
    <property type="match status" value="1"/>
</dbReference>
<comment type="catalytic activity">
    <reaction evidence="16">
        <text>1-(5Z,8Z,11Z,14Z-eicosatetraenoyl)-sn-glycerol + ATP = 1-(5Z,8Z,11Z,14Z-eicosatetraenoyl)-sn-glycero-3-phosphate + ADP + H(+)</text>
        <dbReference type="Rhea" id="RHEA:43328"/>
        <dbReference type="ChEBI" id="CHEBI:15378"/>
        <dbReference type="ChEBI" id="CHEBI:30616"/>
        <dbReference type="ChEBI" id="CHEBI:34071"/>
        <dbReference type="ChEBI" id="CHEBI:74938"/>
        <dbReference type="ChEBI" id="CHEBI:456216"/>
    </reaction>
    <physiologicalReaction direction="left-to-right" evidence="16">
        <dbReference type="Rhea" id="RHEA:43329"/>
    </physiologicalReaction>
</comment>
<comment type="pathway">
    <text evidence="4">Lipid metabolism; glycerolipid metabolism.</text>
</comment>
<evidence type="ECO:0000256" key="2">
    <source>
        <dbReference type="ARBA" id="ARBA00004569"/>
    </source>
</evidence>
<dbReference type="CDD" id="cd01653">
    <property type="entry name" value="GATase1"/>
    <property type="match status" value="1"/>
</dbReference>
<dbReference type="GO" id="GO:0005743">
    <property type="term" value="C:mitochondrial inner membrane"/>
    <property type="evidence" value="ECO:0007669"/>
    <property type="project" value="UniProtKB-SubCell"/>
</dbReference>
<dbReference type="OrthoDB" id="9979394at2759"/>
<comment type="caution">
    <text evidence="32">The sequence shown here is derived from an EMBL/GenBank/DDBJ whole genome shotgun (WGS) entry which is preliminary data.</text>
</comment>
<comment type="catalytic activity">
    <reaction evidence="29">
        <text>N-(hexanoyl)sphing-4-enine + ATP = N-hexanoylsphing-4-enine 1-phosphate + ADP + H(+)</text>
        <dbReference type="Rhea" id="RHEA:43312"/>
        <dbReference type="ChEBI" id="CHEBI:15378"/>
        <dbReference type="ChEBI" id="CHEBI:30616"/>
        <dbReference type="ChEBI" id="CHEBI:63867"/>
        <dbReference type="ChEBI" id="CHEBI:82959"/>
        <dbReference type="ChEBI" id="CHEBI:456216"/>
    </reaction>
    <physiologicalReaction direction="left-to-right" evidence="29">
        <dbReference type="Rhea" id="RHEA:43313"/>
    </physiologicalReaction>
</comment>
<evidence type="ECO:0000256" key="27">
    <source>
        <dbReference type="ARBA" id="ARBA00048034"/>
    </source>
</evidence>
<feature type="domain" description="DAGKc" evidence="31">
    <location>
        <begin position="212"/>
        <end position="353"/>
    </location>
</feature>
<evidence type="ECO:0000256" key="13">
    <source>
        <dbReference type="ARBA" id="ARBA00023136"/>
    </source>
</evidence>
<dbReference type="EC" id="2.7.1.94" evidence="23"/>